<dbReference type="Pfam" id="PF10118">
    <property type="entry name" value="Metal_hydrol"/>
    <property type="match status" value="1"/>
</dbReference>
<dbReference type="PIRSF" id="PIRSF007580">
    <property type="entry name" value="UCP07580"/>
    <property type="match status" value="1"/>
</dbReference>
<dbReference type="PANTHER" id="PTHR39456">
    <property type="entry name" value="METAL-DEPENDENT HYDROLASE"/>
    <property type="match status" value="1"/>
</dbReference>
<accession>A0A848KBV2</accession>
<reference evidence="1 2" key="2">
    <citation type="submission" date="2020-06" db="EMBL/GenBank/DDBJ databases">
        <title>Antribacter stalactiti gen. nov., sp. nov., a new member of the family Nacardiaceae isolated from a cave.</title>
        <authorList>
            <person name="Kim I.S."/>
        </authorList>
    </citation>
    <scope>NUCLEOTIDE SEQUENCE [LARGE SCALE GENOMIC DNA]</scope>
    <source>
        <strain evidence="1 2">YC2-7</strain>
    </source>
</reference>
<comment type="caution">
    <text evidence="1">The sequence shown here is derived from an EMBL/GenBank/DDBJ whole genome shotgun (WGS) entry which is preliminary data.</text>
</comment>
<gene>
    <name evidence="1" type="ORF">FGL95_12175</name>
</gene>
<dbReference type="EMBL" id="VCQU01000003">
    <property type="protein sequence ID" value="NMN95791.1"/>
    <property type="molecule type" value="Genomic_DNA"/>
</dbReference>
<dbReference type="GO" id="GO:0016787">
    <property type="term" value="F:hydrolase activity"/>
    <property type="evidence" value="ECO:0007669"/>
    <property type="project" value="UniProtKB-KW"/>
</dbReference>
<keyword evidence="1" id="KW-0378">Hydrolase</keyword>
<keyword evidence="2" id="KW-1185">Reference proteome</keyword>
<dbReference type="RefSeq" id="WP_169586972.1">
    <property type="nucleotide sequence ID" value="NZ_VCQU01000003.1"/>
</dbReference>
<organism evidence="1 2">
    <name type="scientific">Antrihabitans stalactiti</name>
    <dbReference type="NCBI Taxonomy" id="2584121"/>
    <lineage>
        <taxon>Bacteria</taxon>
        <taxon>Bacillati</taxon>
        <taxon>Actinomycetota</taxon>
        <taxon>Actinomycetes</taxon>
        <taxon>Mycobacteriales</taxon>
        <taxon>Nocardiaceae</taxon>
        <taxon>Antrihabitans</taxon>
    </lineage>
</organism>
<evidence type="ECO:0000313" key="1">
    <source>
        <dbReference type="EMBL" id="NMN95791.1"/>
    </source>
</evidence>
<sequence length="291" mass="33655">MTTSTTPTQHPIKARRVRFDYPTGTRRQHYVDNDLVLSHLVAALSAMFPEGEDFFIRSVRKYRDRITDDDLCEAIKGFIAQEATHRHQHRQLNERLQEMGYPTARVDRHVSQLLSLVEKVFPQSWSLAATAALEHYTATFAEILLTDERAQKLVGDDTEVRPMLLWHALEESEHKAVAFDVYRETIDSETLRVGIMYLASAIFWTEVVVQTGRSLVFDPASYNPIRLVKSLNNIRKSPFFSWNAITRYNTYNRPGFHPDDWDSREVLARWSAELFEADGAQRLNGQAIQNR</sequence>
<dbReference type="AlphaFoldDB" id="A0A848KBV2"/>
<proteinExistence type="predicted"/>
<dbReference type="PANTHER" id="PTHR39456:SF1">
    <property type="entry name" value="METAL-DEPENDENT HYDROLASE"/>
    <property type="match status" value="1"/>
</dbReference>
<dbReference type="Proteomes" id="UP000535543">
    <property type="component" value="Unassembled WGS sequence"/>
</dbReference>
<protein>
    <submittedName>
        <fullName evidence="1">Metal-dependent hydrolase</fullName>
    </submittedName>
</protein>
<name>A0A848KBV2_9NOCA</name>
<evidence type="ECO:0000313" key="2">
    <source>
        <dbReference type="Proteomes" id="UP000535543"/>
    </source>
</evidence>
<dbReference type="InterPro" id="IPR016516">
    <property type="entry name" value="UCP07580"/>
</dbReference>
<reference evidence="1 2" key="1">
    <citation type="submission" date="2019-05" db="EMBL/GenBank/DDBJ databases">
        <authorList>
            <person name="Lee S.D."/>
        </authorList>
    </citation>
    <scope>NUCLEOTIDE SEQUENCE [LARGE SCALE GENOMIC DNA]</scope>
    <source>
        <strain evidence="1 2">YC2-7</strain>
    </source>
</reference>